<name>A0A3P3W846_9FLAO</name>
<feature type="signal peptide" evidence="1">
    <location>
        <begin position="1"/>
        <end position="20"/>
    </location>
</feature>
<dbReference type="AlphaFoldDB" id="A0A3P3W846"/>
<keyword evidence="1" id="KW-0732">Signal</keyword>
<gene>
    <name evidence="2" type="ORF">EG240_09765</name>
</gene>
<evidence type="ECO:0000256" key="1">
    <source>
        <dbReference type="SAM" id="SignalP"/>
    </source>
</evidence>
<dbReference type="PROSITE" id="PS51257">
    <property type="entry name" value="PROKAR_LIPOPROTEIN"/>
    <property type="match status" value="1"/>
</dbReference>
<dbReference type="RefSeq" id="WP_125019213.1">
    <property type="nucleotide sequence ID" value="NZ_RQVQ01000019.1"/>
</dbReference>
<comment type="caution">
    <text evidence="2">The sequence shown here is derived from an EMBL/GenBank/DDBJ whole genome shotgun (WGS) entry which is preliminary data.</text>
</comment>
<evidence type="ECO:0000313" key="3">
    <source>
        <dbReference type="Proteomes" id="UP000275719"/>
    </source>
</evidence>
<protein>
    <recommendedName>
        <fullName evidence="4">Lipoprotein</fullName>
    </recommendedName>
</protein>
<keyword evidence="3" id="KW-1185">Reference proteome</keyword>
<organism evidence="2 3">
    <name type="scientific">Paenimyroides tangerinum</name>
    <dbReference type="NCBI Taxonomy" id="2488728"/>
    <lineage>
        <taxon>Bacteria</taxon>
        <taxon>Pseudomonadati</taxon>
        <taxon>Bacteroidota</taxon>
        <taxon>Flavobacteriia</taxon>
        <taxon>Flavobacteriales</taxon>
        <taxon>Flavobacteriaceae</taxon>
        <taxon>Paenimyroides</taxon>
    </lineage>
</organism>
<evidence type="ECO:0008006" key="4">
    <source>
        <dbReference type="Google" id="ProtNLM"/>
    </source>
</evidence>
<proteinExistence type="predicted"/>
<sequence length="224" mass="25849">MKKFILFLFSVLFIACSSESDDSVSSNFCNEQVVDYYSNEGQNNRNVKNNAIVVEFDYNLSDQKITKILTDLNLFKLPLNNDDVLSSIYINVFSSKNTKMVLCYFNEGSLSCEKLNNYINQIQNLDDVFMVRKLYQGNTTYGVAKEGNYIKVKLNDENELSNLENFANQNGLVFTEYEPSWNETEFLVYYLIDESGEKSVIELSKTLSESISFQYISPQFLSFQ</sequence>
<dbReference type="Proteomes" id="UP000275719">
    <property type="component" value="Unassembled WGS sequence"/>
</dbReference>
<accession>A0A3P3W846</accession>
<dbReference type="OrthoDB" id="1346136at2"/>
<dbReference type="EMBL" id="RQVQ01000019">
    <property type="protein sequence ID" value="RRJ90146.1"/>
    <property type="molecule type" value="Genomic_DNA"/>
</dbReference>
<reference evidence="2 3" key="1">
    <citation type="submission" date="2018-11" db="EMBL/GenBank/DDBJ databases">
        <title>Flavobacterium sp. nov., YIM 102701-2 draft genome.</title>
        <authorList>
            <person name="Li G."/>
            <person name="Jiang Y."/>
        </authorList>
    </citation>
    <scope>NUCLEOTIDE SEQUENCE [LARGE SCALE GENOMIC DNA]</scope>
    <source>
        <strain evidence="2 3">YIM 102701-2</strain>
    </source>
</reference>
<evidence type="ECO:0000313" key="2">
    <source>
        <dbReference type="EMBL" id="RRJ90146.1"/>
    </source>
</evidence>
<feature type="chain" id="PRO_5018309691" description="Lipoprotein" evidence="1">
    <location>
        <begin position="21"/>
        <end position="224"/>
    </location>
</feature>